<comment type="caution">
    <text evidence="1">The sequence shown here is derived from an EMBL/GenBank/DDBJ whole genome shotgun (WGS) entry which is preliminary data.</text>
</comment>
<evidence type="ECO:0000313" key="2">
    <source>
        <dbReference type="Proteomes" id="UP000004200"/>
    </source>
</evidence>
<gene>
    <name evidence="1" type="ORF">ThidrDRAFT_3692</name>
</gene>
<proteinExistence type="predicted"/>
<evidence type="ECO:0008006" key="3">
    <source>
        <dbReference type="Google" id="ProtNLM"/>
    </source>
</evidence>
<dbReference type="Proteomes" id="UP000004200">
    <property type="component" value="Unassembled WGS sequence"/>
</dbReference>
<dbReference type="STRING" id="765913.ThidrDRAFT_3692"/>
<protein>
    <recommendedName>
        <fullName evidence="3">SGNH hydrolase-type esterase domain-containing protein</fullName>
    </recommendedName>
</protein>
<organism evidence="1 2">
    <name type="scientific">Thiorhodococcus drewsii AZ1</name>
    <dbReference type="NCBI Taxonomy" id="765913"/>
    <lineage>
        <taxon>Bacteria</taxon>
        <taxon>Pseudomonadati</taxon>
        <taxon>Pseudomonadota</taxon>
        <taxon>Gammaproteobacteria</taxon>
        <taxon>Chromatiales</taxon>
        <taxon>Chromatiaceae</taxon>
        <taxon>Thiorhodococcus</taxon>
    </lineage>
</organism>
<sequence length="259" mass="29053">MMNILLVGNSQLACLKKAYDVQPEILGQFGDISFYVTPGGTGPYLTVNNGLLELIKEGINPKFPPRAYPENTPSIPLDNYDLIVVSALGYIDGGFYYPSPATRQGIIFDFCPKPNAITSRYISVPCYKKIIEGTLLSQPGIKFLMILRKYFCKDILVQPFPLPSKDIQNHPEWPLNSMYEDVLGAHKFFCQERDLFMKNFCEKHNMTLLSYPLGIGREDYFSPPDLMGASDGLHPTERYGELVLRQIANAVALQGVPSE</sequence>
<keyword evidence="2" id="KW-1185">Reference proteome</keyword>
<name>G2E5X9_9GAMM</name>
<dbReference type="EMBL" id="AFWT01000035">
    <property type="protein sequence ID" value="EGV28542.1"/>
    <property type="molecule type" value="Genomic_DNA"/>
</dbReference>
<dbReference type="AlphaFoldDB" id="G2E5X9"/>
<reference evidence="1 2" key="1">
    <citation type="submission" date="2011-06" db="EMBL/GenBank/DDBJ databases">
        <title>The draft genome of Thiorhodococcus drewsii AZ1.</title>
        <authorList>
            <consortium name="US DOE Joint Genome Institute (JGI-PGF)"/>
            <person name="Lucas S."/>
            <person name="Han J."/>
            <person name="Lapidus A."/>
            <person name="Cheng J.-F."/>
            <person name="Goodwin L."/>
            <person name="Pitluck S."/>
            <person name="Peters L."/>
            <person name="Land M.L."/>
            <person name="Hauser L."/>
            <person name="Vogl K."/>
            <person name="Liu Z."/>
            <person name="Imhoff J."/>
            <person name="Thiel V."/>
            <person name="Frigaard N.-U."/>
            <person name="Bryant D.A."/>
            <person name="Woyke T.J."/>
        </authorList>
    </citation>
    <scope>NUCLEOTIDE SEQUENCE [LARGE SCALE GENOMIC DNA]</scope>
    <source>
        <strain evidence="1 2">AZ1</strain>
    </source>
</reference>
<accession>G2E5X9</accession>
<evidence type="ECO:0000313" key="1">
    <source>
        <dbReference type="EMBL" id="EGV28542.1"/>
    </source>
</evidence>